<dbReference type="Proteomes" id="UP001059295">
    <property type="component" value="Chromosome"/>
</dbReference>
<keyword evidence="1" id="KW-0732">Signal</keyword>
<accession>A0ABY5UVY0</accession>
<dbReference type="RefSeq" id="WP_019246042.1">
    <property type="nucleotide sequence ID" value="NZ_CAPH01000013.1"/>
</dbReference>
<reference evidence="2" key="1">
    <citation type="journal article" date="2022" name="Cell">
        <title>Design, construction, and in vivo augmentation of a complex gut microbiome.</title>
        <authorList>
            <person name="Cheng A.G."/>
            <person name="Ho P.Y."/>
            <person name="Aranda-Diaz A."/>
            <person name="Jain S."/>
            <person name="Yu F.B."/>
            <person name="Meng X."/>
            <person name="Wang M."/>
            <person name="Iakiviak M."/>
            <person name="Nagashima K."/>
            <person name="Zhao A."/>
            <person name="Murugkar P."/>
            <person name="Patil A."/>
            <person name="Atabakhsh K."/>
            <person name="Weakley A."/>
            <person name="Yan J."/>
            <person name="Brumbaugh A.R."/>
            <person name="Higginbottom S."/>
            <person name="Dimas A."/>
            <person name="Shiver A.L."/>
            <person name="Deutschbauer A."/>
            <person name="Neff N."/>
            <person name="Sonnenburg J.L."/>
            <person name="Huang K.C."/>
            <person name="Fischbach M.A."/>
        </authorList>
    </citation>
    <scope>NUCLEOTIDE SEQUENCE</scope>
    <source>
        <strain evidence="2">AP11</strain>
    </source>
</reference>
<evidence type="ECO:0000256" key="1">
    <source>
        <dbReference type="SAM" id="SignalP"/>
    </source>
</evidence>
<dbReference type="GeneID" id="82891308"/>
<sequence length="519" mass="55189">MKKQMILAMMASVAILAACSDDDNGSGNPGPGPAPSGVYETGLVFGEKEGSDSVYYIGNGDKHFPAPKGDYVLNASRKYKLRGWVYIEDGSTITIPAGTVIRGDKQTQAALIIERGGQIFARGTASKPIVFTSEEAPGNRRPGDWGGLILCGRASNNKGEQQIEGGPRSYHGGGSNPVDTDNSGVLSYVRVEFAGFPFQTDKEINGITFGSVGSGTTVDHLQVSYSNDDSFEWFGGSVGCKYLVAYHGWDDDFDTDNGFSGNLQFLLGVRDPRIADKSLSNGFESDNNSDGSDEEPYTTARFCNVTLIGPMGQDAAFYNQSASTENPGAYINAGEMFPNNGSGLGQFQAGVQIRRNSRISLYNSIVTGWPVALMIEKDKGDSPAAATAGLFEISNVHFSGYDKALESFDNTAIDPVVGILSSDQNKTWFKGNGFTDGILLRESYANKFYDAIDGVGLAQPVSTRSGFDPRPGAGSAAVNASYTVPSGFDASGNGFAGAFGTGENWMDGWTNFDPQNTVY</sequence>
<evidence type="ECO:0000313" key="3">
    <source>
        <dbReference type="Proteomes" id="UP001059295"/>
    </source>
</evidence>
<protein>
    <recommendedName>
        <fullName evidence="4">T9SS C-terminal target domain-containing protein</fullName>
    </recommendedName>
</protein>
<gene>
    <name evidence="2" type="ORF">NQ491_06200</name>
</gene>
<keyword evidence="3" id="KW-1185">Reference proteome</keyword>
<dbReference type="PROSITE" id="PS51257">
    <property type="entry name" value="PROKAR_LIPOPROTEIN"/>
    <property type="match status" value="1"/>
</dbReference>
<proteinExistence type="predicted"/>
<dbReference type="PANTHER" id="PTHR41339:SF1">
    <property type="entry name" value="SECRETED PROTEIN"/>
    <property type="match status" value="1"/>
</dbReference>
<dbReference type="PANTHER" id="PTHR41339">
    <property type="entry name" value="LIPL48"/>
    <property type="match status" value="1"/>
</dbReference>
<dbReference type="EMBL" id="CP102294">
    <property type="protein sequence ID" value="UWN56263.1"/>
    <property type="molecule type" value="Genomic_DNA"/>
</dbReference>
<feature type="signal peptide" evidence="1">
    <location>
        <begin position="1"/>
        <end position="17"/>
    </location>
</feature>
<evidence type="ECO:0008006" key="4">
    <source>
        <dbReference type="Google" id="ProtNLM"/>
    </source>
</evidence>
<evidence type="ECO:0000313" key="2">
    <source>
        <dbReference type="EMBL" id="UWN56263.1"/>
    </source>
</evidence>
<organism evidence="2 3">
    <name type="scientific">Alistipes ihumii AP11</name>
    <dbReference type="NCBI Taxonomy" id="1211813"/>
    <lineage>
        <taxon>Bacteria</taxon>
        <taxon>Pseudomonadati</taxon>
        <taxon>Bacteroidota</taxon>
        <taxon>Bacteroidia</taxon>
        <taxon>Bacteroidales</taxon>
        <taxon>Rikenellaceae</taxon>
        <taxon>Alistipes</taxon>
    </lineage>
</organism>
<name>A0ABY5UVY0_9BACT</name>
<feature type="chain" id="PRO_5047351288" description="T9SS C-terminal target domain-containing protein" evidence="1">
    <location>
        <begin position="18"/>
        <end position="519"/>
    </location>
</feature>